<evidence type="ECO:0000313" key="2">
    <source>
        <dbReference type="Proteomes" id="UP001164746"/>
    </source>
</evidence>
<proteinExistence type="predicted"/>
<dbReference type="InterPro" id="IPR050951">
    <property type="entry name" value="Retrovirus_Pol_polyprotein"/>
</dbReference>
<evidence type="ECO:0008006" key="3">
    <source>
        <dbReference type="Google" id="ProtNLM"/>
    </source>
</evidence>
<protein>
    <recommendedName>
        <fullName evidence="3">Integrase catalytic domain-containing protein</fullName>
    </recommendedName>
</protein>
<dbReference type="InterPro" id="IPR036397">
    <property type="entry name" value="RNaseH_sf"/>
</dbReference>
<organism evidence="1 2">
    <name type="scientific">Mya arenaria</name>
    <name type="common">Soft-shell clam</name>
    <dbReference type="NCBI Taxonomy" id="6604"/>
    <lineage>
        <taxon>Eukaryota</taxon>
        <taxon>Metazoa</taxon>
        <taxon>Spiralia</taxon>
        <taxon>Lophotrochozoa</taxon>
        <taxon>Mollusca</taxon>
        <taxon>Bivalvia</taxon>
        <taxon>Autobranchia</taxon>
        <taxon>Heteroconchia</taxon>
        <taxon>Euheterodonta</taxon>
        <taxon>Imparidentia</taxon>
        <taxon>Neoheterodontei</taxon>
        <taxon>Myida</taxon>
        <taxon>Myoidea</taxon>
        <taxon>Myidae</taxon>
        <taxon>Mya</taxon>
    </lineage>
</organism>
<dbReference type="PANTHER" id="PTHR37984">
    <property type="entry name" value="PROTEIN CBG26694"/>
    <property type="match status" value="1"/>
</dbReference>
<sequence length="179" mass="20840">MLQMYNLQYVLGNNTKEPLLQHGLPLGPWQKLGIDLMQYRNRDYVIVVDYFSKFVELRLLNGKKCTNVHGWQQQIVADNMPFNSKHFRTFCEKHSIKLTTASPIYSQSNAHENGQDESIALQEYRNTPITGCEYSPAQMLMSRRLRDKIPTKSDLLKPKVCENAFEQLLKCQKNQKTDL</sequence>
<dbReference type="Gene3D" id="3.30.420.10">
    <property type="entry name" value="Ribonuclease H-like superfamily/Ribonuclease H"/>
    <property type="match status" value="1"/>
</dbReference>
<evidence type="ECO:0000313" key="1">
    <source>
        <dbReference type="EMBL" id="WAR27095.1"/>
    </source>
</evidence>
<accession>A0ABY7FY59</accession>
<gene>
    <name evidence="1" type="ORF">MAR_012799</name>
</gene>
<dbReference type="InterPro" id="IPR012337">
    <property type="entry name" value="RNaseH-like_sf"/>
</dbReference>
<reference evidence="1" key="1">
    <citation type="submission" date="2022-11" db="EMBL/GenBank/DDBJ databases">
        <title>Centuries of genome instability and evolution in soft-shell clam transmissible cancer (bioRxiv).</title>
        <authorList>
            <person name="Hart S.F.M."/>
            <person name="Yonemitsu M.A."/>
            <person name="Giersch R.M."/>
            <person name="Beal B.F."/>
            <person name="Arriagada G."/>
            <person name="Davis B.W."/>
            <person name="Ostrander E.A."/>
            <person name="Goff S.P."/>
            <person name="Metzger M.J."/>
        </authorList>
    </citation>
    <scope>NUCLEOTIDE SEQUENCE</scope>
    <source>
        <strain evidence="1">MELC-2E11</strain>
        <tissue evidence="1">Siphon/mantle</tissue>
    </source>
</reference>
<name>A0ABY7FY59_MYAAR</name>
<dbReference type="SUPFAM" id="SSF53098">
    <property type="entry name" value="Ribonuclease H-like"/>
    <property type="match status" value="1"/>
</dbReference>
<dbReference type="Proteomes" id="UP001164746">
    <property type="component" value="Chromosome 14"/>
</dbReference>
<keyword evidence="2" id="KW-1185">Reference proteome</keyword>
<dbReference type="PANTHER" id="PTHR37984:SF7">
    <property type="entry name" value="INTEGRASE CATALYTIC DOMAIN-CONTAINING PROTEIN"/>
    <property type="match status" value="1"/>
</dbReference>
<dbReference type="EMBL" id="CP111025">
    <property type="protein sequence ID" value="WAR27095.1"/>
    <property type="molecule type" value="Genomic_DNA"/>
</dbReference>